<proteinExistence type="predicted"/>
<organism evidence="2 3">
    <name type="scientific">Mycoplasmopsis arginini</name>
    <name type="common">Mycoplasma arginini</name>
    <dbReference type="NCBI Taxonomy" id="2094"/>
    <lineage>
        <taxon>Bacteria</taxon>
        <taxon>Bacillati</taxon>
        <taxon>Mycoplasmatota</taxon>
        <taxon>Mycoplasmoidales</taxon>
        <taxon>Metamycoplasmataceae</taxon>
        <taxon>Mycoplasmopsis</taxon>
    </lineage>
</organism>
<dbReference type="Gene3D" id="3.40.50.920">
    <property type="match status" value="1"/>
</dbReference>
<evidence type="ECO:0000313" key="3">
    <source>
        <dbReference type="Proteomes" id="UP001162175"/>
    </source>
</evidence>
<dbReference type="GO" id="GO:0016832">
    <property type="term" value="F:aldehyde-lyase activity"/>
    <property type="evidence" value="ECO:0007669"/>
    <property type="project" value="InterPro"/>
</dbReference>
<accession>A0AA43U1V2</accession>
<name>A0AA43U1V2_MYCAR</name>
<comment type="caution">
    <text evidence="2">The sequence shown here is derived from an EMBL/GenBank/DDBJ whole genome shotgun (WGS) entry which is preliminary data.</text>
</comment>
<evidence type="ECO:0000259" key="1">
    <source>
        <dbReference type="Pfam" id="PF09363"/>
    </source>
</evidence>
<dbReference type="InterPro" id="IPR009014">
    <property type="entry name" value="Transketo_C/PFOR_II"/>
</dbReference>
<evidence type="ECO:0000313" key="2">
    <source>
        <dbReference type="EMBL" id="MDI3349792.1"/>
    </source>
</evidence>
<dbReference type="AlphaFoldDB" id="A0AA43U1V2"/>
<dbReference type="GO" id="GO:0005975">
    <property type="term" value="P:carbohydrate metabolic process"/>
    <property type="evidence" value="ECO:0007669"/>
    <property type="project" value="InterPro"/>
</dbReference>
<dbReference type="InterPro" id="IPR018969">
    <property type="entry name" value="Xul5P/Fru6P_PKetolase_C"/>
</dbReference>
<dbReference type="Pfam" id="PF09363">
    <property type="entry name" value="XFP_C"/>
    <property type="match status" value="1"/>
</dbReference>
<gene>
    <name evidence="2" type="ORF">DCBHLPFO_00792</name>
</gene>
<dbReference type="Proteomes" id="UP001162175">
    <property type="component" value="Unassembled WGS sequence"/>
</dbReference>
<sequence length="51" mass="5876">MSITAAEAVYGQKSASFVKKMNETLEYHTAYVREHGTDIDIVKNWKWEGIK</sequence>
<feature type="domain" description="Xylulose 5-phosphate/Fructose 6-phosphate phosphoketolase C-terminal" evidence="1">
    <location>
        <begin position="9"/>
        <end position="47"/>
    </location>
</feature>
<reference evidence="2" key="1">
    <citation type="submission" date="2022-11" db="EMBL/GenBank/DDBJ databases">
        <title>Draft genome of Mycoplasma arginini isolated from fly.</title>
        <authorList>
            <person name="Severgnini M."/>
            <person name="Gioia G."/>
            <person name="Cremonesi P."/>
            <person name="Moroni P."/>
            <person name="Addis M.F."/>
            <person name="Castiglioni B."/>
        </authorList>
    </citation>
    <scope>NUCLEOTIDE SEQUENCE</scope>
    <source>
        <strain evidence="2">QMP CG1-1632</strain>
    </source>
</reference>
<protein>
    <recommendedName>
        <fullName evidence="1">Xylulose 5-phosphate/Fructose 6-phosphate phosphoketolase C-terminal domain-containing protein</fullName>
    </recommendedName>
</protein>
<dbReference type="EMBL" id="JAPFAR010000129">
    <property type="protein sequence ID" value="MDI3349792.1"/>
    <property type="molecule type" value="Genomic_DNA"/>
</dbReference>